<reference evidence="2" key="2">
    <citation type="journal article" date="2023" name="IMA Fungus">
        <title>Comparative genomic study of the Penicillium genus elucidates a diverse pangenome and 15 lateral gene transfer events.</title>
        <authorList>
            <person name="Petersen C."/>
            <person name="Sorensen T."/>
            <person name="Nielsen M.R."/>
            <person name="Sondergaard T.E."/>
            <person name="Sorensen J.L."/>
            <person name="Fitzpatrick D.A."/>
            <person name="Frisvad J.C."/>
            <person name="Nielsen K.L."/>
        </authorList>
    </citation>
    <scope>NUCLEOTIDE SEQUENCE</scope>
    <source>
        <strain evidence="2">IBT 22155</strain>
    </source>
</reference>
<dbReference type="OrthoDB" id="18412at2759"/>
<accession>A0A9W9L8C1</accession>
<dbReference type="GeneID" id="81401444"/>
<sequence>MRADEVPMRFRFPPISIRGPVAKSCLFSCSLACTQAHKIYCAPKAPSNEEPSIPPTTDADPSPENEQDDPENTGPTNTNHPTARPTAVSVEAVATSAEMKELLGRYPELRTQLQEMYQSTLEEEWVESYMAPTRGRGRGRGRGGRGGLTARSRGPWTTEKGFNRGLGRVRKMRQDCEEGTATGRAAEGFMQFMALIRQSQESV</sequence>
<dbReference type="EMBL" id="JAPQKL010000002">
    <property type="protein sequence ID" value="KAJ5142743.1"/>
    <property type="molecule type" value="Genomic_DNA"/>
</dbReference>
<evidence type="ECO:0000256" key="1">
    <source>
        <dbReference type="SAM" id="MobiDB-lite"/>
    </source>
</evidence>
<organism evidence="2 3">
    <name type="scientific">Penicillium bovifimosum</name>
    <dbReference type="NCBI Taxonomy" id="126998"/>
    <lineage>
        <taxon>Eukaryota</taxon>
        <taxon>Fungi</taxon>
        <taxon>Dikarya</taxon>
        <taxon>Ascomycota</taxon>
        <taxon>Pezizomycotina</taxon>
        <taxon>Eurotiomycetes</taxon>
        <taxon>Eurotiomycetidae</taxon>
        <taxon>Eurotiales</taxon>
        <taxon>Aspergillaceae</taxon>
        <taxon>Penicillium</taxon>
    </lineage>
</organism>
<dbReference type="Proteomes" id="UP001149079">
    <property type="component" value="Unassembled WGS sequence"/>
</dbReference>
<feature type="region of interest" description="Disordered" evidence="1">
    <location>
        <begin position="44"/>
        <end position="86"/>
    </location>
</feature>
<name>A0A9W9L8C1_9EURO</name>
<protein>
    <recommendedName>
        <fullName evidence="4">HIT-type domain-containing protein</fullName>
    </recommendedName>
</protein>
<dbReference type="AlphaFoldDB" id="A0A9W9L8C1"/>
<dbReference type="RefSeq" id="XP_056524387.1">
    <property type="nucleotide sequence ID" value="XM_056662274.1"/>
</dbReference>
<comment type="caution">
    <text evidence="2">The sequence shown here is derived from an EMBL/GenBank/DDBJ whole genome shotgun (WGS) entry which is preliminary data.</text>
</comment>
<reference evidence="2" key="1">
    <citation type="submission" date="2022-11" db="EMBL/GenBank/DDBJ databases">
        <authorList>
            <person name="Petersen C."/>
        </authorList>
    </citation>
    <scope>NUCLEOTIDE SEQUENCE</scope>
    <source>
        <strain evidence="2">IBT 22155</strain>
    </source>
</reference>
<evidence type="ECO:0008006" key="4">
    <source>
        <dbReference type="Google" id="ProtNLM"/>
    </source>
</evidence>
<keyword evidence="3" id="KW-1185">Reference proteome</keyword>
<evidence type="ECO:0000313" key="3">
    <source>
        <dbReference type="Proteomes" id="UP001149079"/>
    </source>
</evidence>
<evidence type="ECO:0000313" key="2">
    <source>
        <dbReference type="EMBL" id="KAJ5142743.1"/>
    </source>
</evidence>
<feature type="compositionally biased region" description="Acidic residues" evidence="1">
    <location>
        <begin position="61"/>
        <end position="71"/>
    </location>
</feature>
<gene>
    <name evidence="2" type="ORF">N7515_001530</name>
</gene>
<proteinExistence type="predicted"/>
<feature type="region of interest" description="Disordered" evidence="1">
    <location>
        <begin position="132"/>
        <end position="161"/>
    </location>
</feature>